<evidence type="ECO:0000259" key="1">
    <source>
        <dbReference type="PROSITE" id="PS51664"/>
    </source>
</evidence>
<organism evidence="2 3">
    <name type="scientific">Streptomyces corynorhini</name>
    <dbReference type="NCBI Taxonomy" id="2282652"/>
    <lineage>
        <taxon>Bacteria</taxon>
        <taxon>Bacillati</taxon>
        <taxon>Actinomycetota</taxon>
        <taxon>Actinomycetes</taxon>
        <taxon>Kitasatosporales</taxon>
        <taxon>Streptomycetaceae</taxon>
        <taxon>Streptomyces</taxon>
    </lineage>
</organism>
<dbReference type="InterPro" id="IPR003776">
    <property type="entry name" value="YcaO-like_dom"/>
</dbReference>
<name>A0A370B8K7_9ACTN</name>
<proteinExistence type="predicted"/>
<keyword evidence="3" id="KW-1185">Reference proteome</keyword>
<sequence>MSAWAPQVFTPYPDTPELLLARVAARSPVFGGTSAAGGEPVLVGSAAGHDRGLVATGARGELLERMGNVLAGREAEASRGTVASYDELVRRGVPVRRPSVRPRARRLWIRAHTAGGEERYVPAAAVFLHHRPPAGCAAEPSAGSTGIAAHPHRLAAARHAAWEVLERDLVRRSWYGLAGDRPRRVEDGVGGPVACMVRARGLATTAFVLPAPGGTACAVVCLHRPDGSGQAFGARCGPSDTLGALIEKAAYEAVMVRWSMDSPVARRTWDRWRGEGPPIGAVQHALWTYHRQDSLALWNVRCDPAPRRHGPAGEGAAAGAAERARTDPLSVLAEHTGQQVLWVETSGKPARDAGVRVVRVLAPGALPLPSGPGPGHPHPFG</sequence>
<dbReference type="Gene3D" id="3.30.1330.230">
    <property type="match status" value="1"/>
</dbReference>
<dbReference type="Pfam" id="PF02624">
    <property type="entry name" value="YcaO"/>
    <property type="match status" value="1"/>
</dbReference>
<dbReference type="EMBL" id="QQNA01000123">
    <property type="protein sequence ID" value="RDG37002.1"/>
    <property type="molecule type" value="Genomic_DNA"/>
</dbReference>
<dbReference type="AlphaFoldDB" id="A0A370B8K7"/>
<dbReference type="Proteomes" id="UP000253741">
    <property type="component" value="Unassembled WGS sequence"/>
</dbReference>
<accession>A0A370B8K7</accession>
<evidence type="ECO:0000313" key="3">
    <source>
        <dbReference type="Proteomes" id="UP000253741"/>
    </source>
</evidence>
<feature type="domain" description="YcaO" evidence="1">
    <location>
        <begin position="44"/>
        <end position="381"/>
    </location>
</feature>
<reference evidence="2 3" key="1">
    <citation type="submission" date="2018-07" db="EMBL/GenBank/DDBJ databases">
        <title>Streptomyces species from bats.</title>
        <authorList>
            <person name="Dunlap C."/>
        </authorList>
    </citation>
    <scope>NUCLEOTIDE SEQUENCE [LARGE SCALE GENOMIC DNA]</scope>
    <source>
        <strain evidence="2 3">AC230</strain>
    </source>
</reference>
<evidence type="ECO:0000313" key="2">
    <source>
        <dbReference type="EMBL" id="RDG37002.1"/>
    </source>
</evidence>
<gene>
    <name evidence="2" type="ORF">DVH02_16880</name>
</gene>
<comment type="caution">
    <text evidence="2">The sequence shown here is derived from an EMBL/GenBank/DDBJ whole genome shotgun (WGS) entry which is preliminary data.</text>
</comment>
<protein>
    <recommendedName>
        <fullName evidence="1">YcaO domain-containing protein</fullName>
    </recommendedName>
</protein>
<dbReference type="PROSITE" id="PS51664">
    <property type="entry name" value="YCAO"/>
    <property type="match status" value="1"/>
</dbReference>